<dbReference type="PANTHER" id="PTHR30372">
    <property type="entry name" value="LIPID-A-DISACCHARIDE SYNTHASE"/>
    <property type="match status" value="1"/>
</dbReference>
<dbReference type="InterPro" id="IPR003835">
    <property type="entry name" value="Glyco_trans_19"/>
</dbReference>
<evidence type="ECO:0000313" key="11">
    <source>
        <dbReference type="EMBL" id="SLM27465.1"/>
    </source>
</evidence>
<evidence type="ECO:0000256" key="9">
    <source>
        <dbReference type="ARBA" id="ARBA00048975"/>
    </source>
</evidence>
<keyword evidence="5" id="KW-0441">Lipid A biosynthesis</keyword>
<comment type="function">
    <text evidence="1">Condensation of UDP-2,3-diacylglucosamine and 2,3-diacylglucosamine-1-phosphate to form lipid A disaccharide, a precursor of lipid A, a phosphorylated glycolipid that anchors the lipopolysaccharide to the outer membrane of the cell.</text>
</comment>
<evidence type="ECO:0000256" key="2">
    <source>
        <dbReference type="ARBA" id="ARBA00012687"/>
    </source>
</evidence>
<dbReference type="GO" id="GO:0008915">
    <property type="term" value="F:lipid-A-disaccharide synthase activity"/>
    <property type="evidence" value="ECO:0007669"/>
    <property type="project" value="UniProtKB-UniRule"/>
</dbReference>
<name>A0A1W1H509_9BACT</name>
<dbReference type="AlphaFoldDB" id="A0A1W1H509"/>
<dbReference type="OrthoDB" id="9801642at2"/>
<evidence type="ECO:0000256" key="1">
    <source>
        <dbReference type="ARBA" id="ARBA00002056"/>
    </source>
</evidence>
<evidence type="ECO:0000313" key="12">
    <source>
        <dbReference type="Proteomes" id="UP000191931"/>
    </source>
</evidence>
<comment type="catalytic activity">
    <reaction evidence="9">
        <text>a lipid X + a UDP-2-N,3-O-bis[(3R)-3-hydroxyacyl]-alpha-D-glucosamine = a lipid A disaccharide + UDP + H(+)</text>
        <dbReference type="Rhea" id="RHEA:67828"/>
        <dbReference type="ChEBI" id="CHEBI:15378"/>
        <dbReference type="ChEBI" id="CHEBI:58223"/>
        <dbReference type="ChEBI" id="CHEBI:137748"/>
        <dbReference type="ChEBI" id="CHEBI:176338"/>
        <dbReference type="ChEBI" id="CHEBI:176343"/>
        <dbReference type="EC" id="2.4.1.182"/>
    </reaction>
</comment>
<evidence type="ECO:0000256" key="5">
    <source>
        <dbReference type="ARBA" id="ARBA00022556"/>
    </source>
</evidence>
<dbReference type="STRING" id="1246637.MTBBW1_1010013"/>
<dbReference type="GO" id="GO:0009245">
    <property type="term" value="P:lipid A biosynthetic process"/>
    <property type="evidence" value="ECO:0007669"/>
    <property type="project" value="UniProtKB-UniRule"/>
</dbReference>
<gene>
    <name evidence="11" type="primary">lpxB</name>
    <name evidence="11" type="ORF">MTBBW1_1010013</name>
</gene>
<dbReference type="GO" id="GO:0016020">
    <property type="term" value="C:membrane"/>
    <property type="evidence" value="ECO:0007669"/>
    <property type="project" value="GOC"/>
</dbReference>
<evidence type="ECO:0000256" key="10">
    <source>
        <dbReference type="NCBIfam" id="TIGR00215"/>
    </source>
</evidence>
<dbReference type="SUPFAM" id="SSF53756">
    <property type="entry name" value="UDP-Glycosyltransferase/glycogen phosphorylase"/>
    <property type="match status" value="1"/>
</dbReference>
<dbReference type="Proteomes" id="UP000191931">
    <property type="component" value="Unassembled WGS sequence"/>
</dbReference>
<organism evidence="11 12">
    <name type="scientific">Desulfamplus magnetovallimortis</name>
    <dbReference type="NCBI Taxonomy" id="1246637"/>
    <lineage>
        <taxon>Bacteria</taxon>
        <taxon>Pseudomonadati</taxon>
        <taxon>Thermodesulfobacteriota</taxon>
        <taxon>Desulfobacteria</taxon>
        <taxon>Desulfobacterales</taxon>
        <taxon>Desulfobacteraceae</taxon>
        <taxon>Desulfamplus</taxon>
    </lineage>
</organism>
<evidence type="ECO:0000256" key="4">
    <source>
        <dbReference type="ARBA" id="ARBA00022516"/>
    </source>
</evidence>
<keyword evidence="7 11" id="KW-0808">Transferase</keyword>
<evidence type="ECO:0000256" key="6">
    <source>
        <dbReference type="ARBA" id="ARBA00022676"/>
    </source>
</evidence>
<dbReference type="PANTHER" id="PTHR30372:SF4">
    <property type="entry name" value="LIPID-A-DISACCHARIDE SYNTHASE, MITOCHONDRIAL-RELATED"/>
    <property type="match status" value="1"/>
</dbReference>
<accession>A0A1W1H509</accession>
<reference evidence="11 12" key="1">
    <citation type="submission" date="2017-03" db="EMBL/GenBank/DDBJ databases">
        <authorList>
            <person name="Afonso C.L."/>
            <person name="Miller P.J."/>
            <person name="Scott M.A."/>
            <person name="Spackman E."/>
            <person name="Goraichik I."/>
            <person name="Dimitrov K.M."/>
            <person name="Suarez D.L."/>
            <person name="Swayne D.E."/>
        </authorList>
    </citation>
    <scope>NUCLEOTIDE SEQUENCE [LARGE SCALE GENOMIC DNA]</scope>
    <source>
        <strain evidence="11">PRJEB14757</strain>
    </source>
</reference>
<dbReference type="NCBIfam" id="TIGR00215">
    <property type="entry name" value="lpxB"/>
    <property type="match status" value="1"/>
</dbReference>
<evidence type="ECO:0000256" key="8">
    <source>
        <dbReference type="ARBA" id="ARBA00023098"/>
    </source>
</evidence>
<keyword evidence="8" id="KW-0443">Lipid metabolism</keyword>
<dbReference type="GO" id="GO:0005543">
    <property type="term" value="F:phospholipid binding"/>
    <property type="evidence" value="ECO:0007669"/>
    <property type="project" value="TreeGrafter"/>
</dbReference>
<evidence type="ECO:0000256" key="3">
    <source>
        <dbReference type="ARBA" id="ARBA00020902"/>
    </source>
</evidence>
<proteinExistence type="predicted"/>
<sequence length="400" mass="44433">MKKYKIMIIAGEPSGDLHGSSLVKALFRTANSDLSLKITGIGGDLMAANGMELFYHINNLSVMGVTEVLLQWKKVKRAFELFRHNLKTDIPDLVILIDYPGFNLKAAAFVRKFSISLNQSIPVLYYVTPKVWAWNRSRLAKIRENVDHAALIFPFEEQIYRKAGIPSTFVGNPLIDYYEQVVADICSQSDLNANNGLAKTFTIGLLPGSRAAEISSLLELMLESARLIQMHCTSINFIVSLSPAIEKTEKHLLMFNKILEEYSKSINIRVVKGVSQKFFARCDLLVAASGTVTLEAAIWGVPMIIVYKVSALTAFLARRLLIVSHVGLPNIVAGYEVVPEFIQEAATPEAISYKAISMVNAPSELNEIRRHLGMLRRRLGGPGASIRTARIAMHMLRCNP</sequence>
<evidence type="ECO:0000256" key="7">
    <source>
        <dbReference type="ARBA" id="ARBA00022679"/>
    </source>
</evidence>
<keyword evidence="6 11" id="KW-0328">Glycosyltransferase</keyword>
<dbReference type="EMBL" id="FWEV01000004">
    <property type="protein sequence ID" value="SLM27465.1"/>
    <property type="molecule type" value="Genomic_DNA"/>
</dbReference>
<dbReference type="Pfam" id="PF02684">
    <property type="entry name" value="LpxB"/>
    <property type="match status" value="1"/>
</dbReference>
<keyword evidence="12" id="KW-1185">Reference proteome</keyword>
<protein>
    <recommendedName>
        <fullName evidence="3 10">Lipid-A-disaccharide synthase</fullName>
        <ecNumber evidence="2 10">2.4.1.182</ecNumber>
    </recommendedName>
</protein>
<keyword evidence="4" id="KW-0444">Lipid biosynthesis</keyword>
<dbReference type="EC" id="2.4.1.182" evidence="2 10"/>
<dbReference type="RefSeq" id="WP_080803688.1">
    <property type="nucleotide sequence ID" value="NZ_LT828544.1"/>
</dbReference>